<evidence type="ECO:0000259" key="1">
    <source>
        <dbReference type="PROSITE" id="PS50181"/>
    </source>
</evidence>
<name>A0AAW0D9T6_9AGAR</name>
<protein>
    <recommendedName>
        <fullName evidence="1">F-box domain-containing protein</fullName>
    </recommendedName>
</protein>
<sequence>MLELAKSETAFTRPPLILSLPPNVSEQLLSYCGPLTLQILLLVCRAFREFLVKERSITIWRAARSKLLFDVALPSTGRRSSELALATLMFGTRKCFNCGRPTVVMHHSFTLDIRLCSWSCELVALQKVVVDDSNKHSPDPAIMPYTIKTLIHAKSLPGHYLHLEGTTAYPLYKRAQIDAAKDLYFGVSGTFLHHELGDLKATPTTDTASVEWSQAAEKLIVCSRAYKEAKAAIDLHHEAFIQNLATIHDRSFEHMLTSPTLTRHINAFARDLEVFGPAAWETLQPLVLEEIRLRTPDPSGKTVCLFCPHKPSPRRHTNHGFAMHLQSKHPEQIAEKIVLSVQLCSLCPRATRTYSRDNLVKHLKNSHRMN</sequence>
<feature type="domain" description="F-box" evidence="1">
    <location>
        <begin position="14"/>
        <end position="63"/>
    </location>
</feature>
<dbReference type="PROSITE" id="PS50181">
    <property type="entry name" value="FBOX"/>
    <property type="match status" value="1"/>
</dbReference>
<accession>A0AAW0D9T6</accession>
<comment type="caution">
    <text evidence="2">The sequence shown here is derived from an EMBL/GenBank/DDBJ whole genome shotgun (WGS) entry which is preliminary data.</text>
</comment>
<dbReference type="InterPro" id="IPR001810">
    <property type="entry name" value="F-box_dom"/>
</dbReference>
<dbReference type="Proteomes" id="UP001362999">
    <property type="component" value="Unassembled WGS sequence"/>
</dbReference>
<organism evidence="2 3">
    <name type="scientific">Favolaschia claudopus</name>
    <dbReference type="NCBI Taxonomy" id="2862362"/>
    <lineage>
        <taxon>Eukaryota</taxon>
        <taxon>Fungi</taxon>
        <taxon>Dikarya</taxon>
        <taxon>Basidiomycota</taxon>
        <taxon>Agaricomycotina</taxon>
        <taxon>Agaricomycetes</taxon>
        <taxon>Agaricomycetidae</taxon>
        <taxon>Agaricales</taxon>
        <taxon>Marasmiineae</taxon>
        <taxon>Mycenaceae</taxon>
        <taxon>Favolaschia</taxon>
    </lineage>
</organism>
<dbReference type="SUPFAM" id="SSF81383">
    <property type="entry name" value="F-box domain"/>
    <property type="match status" value="1"/>
</dbReference>
<dbReference type="EMBL" id="JAWWNJ010000009">
    <property type="protein sequence ID" value="KAK7048146.1"/>
    <property type="molecule type" value="Genomic_DNA"/>
</dbReference>
<gene>
    <name evidence="2" type="ORF">R3P38DRAFT_2867670</name>
</gene>
<keyword evidence="3" id="KW-1185">Reference proteome</keyword>
<reference evidence="2 3" key="1">
    <citation type="journal article" date="2024" name="J Genomics">
        <title>Draft genome sequencing and assembly of Favolaschia claudopus CIRM-BRFM 2984 isolated from oak limbs.</title>
        <authorList>
            <person name="Navarro D."/>
            <person name="Drula E."/>
            <person name="Chaduli D."/>
            <person name="Cazenave R."/>
            <person name="Ahrendt S."/>
            <person name="Wang J."/>
            <person name="Lipzen A."/>
            <person name="Daum C."/>
            <person name="Barry K."/>
            <person name="Grigoriev I.V."/>
            <person name="Favel A."/>
            <person name="Rosso M.N."/>
            <person name="Martin F."/>
        </authorList>
    </citation>
    <scope>NUCLEOTIDE SEQUENCE [LARGE SCALE GENOMIC DNA]</scope>
    <source>
        <strain evidence="2 3">CIRM-BRFM 2984</strain>
    </source>
</reference>
<proteinExistence type="predicted"/>
<evidence type="ECO:0000313" key="2">
    <source>
        <dbReference type="EMBL" id="KAK7048146.1"/>
    </source>
</evidence>
<dbReference type="InterPro" id="IPR036047">
    <property type="entry name" value="F-box-like_dom_sf"/>
</dbReference>
<dbReference type="AlphaFoldDB" id="A0AAW0D9T6"/>
<evidence type="ECO:0000313" key="3">
    <source>
        <dbReference type="Proteomes" id="UP001362999"/>
    </source>
</evidence>